<dbReference type="AlphaFoldDB" id="A0A6J1DBN9"/>
<sequence>MAADTKSFELEETHYAEPEANSQSPAKKNRKSEKKKKRVSSVNATIQVLSNHPEKTPPLVGYFPSGFNPHKDADEEAVQEQKSIRARVYRNKNKPNRMQLVVSPTGSNVDFVGTNYLGEATAGKQHCTYALGVLDKATQSLKIVPIAANMIFRLDPKVRGSDVSEKESPTVVDDELSVQEKADRMRELTNLYGTKRSIKQAKKLHSLKQVDDSDTQKDLDEKMKNVVVNKEALEGTNAEIARNIPTYNASATTPQEAYPLDKIILMGEWSYLEDVYSLLRAEAEISANYPSFVRNRIYKLQDIQDEEEKKKLCCIFSYITHLIKFKDQNSMDGVSSAKGHKIPSMLRQKFSSMFSLLESRRLSPEKSDLLISHVLVLTLFADEFSSDPSDIAKDLRTSPFTLRLHFDNLGCKFIRKNNLSLVTLPVPLKFPQLSLKRRR</sequence>
<keyword evidence="4" id="KW-0804">Transcription</keyword>
<dbReference type="Proteomes" id="UP000504603">
    <property type="component" value="Unplaced"/>
</dbReference>
<evidence type="ECO:0000256" key="3">
    <source>
        <dbReference type="ARBA" id="ARBA00022478"/>
    </source>
</evidence>
<protein>
    <submittedName>
        <fullName evidence="8">DNA-directed RNA polymerase I subunit rpa49</fullName>
    </submittedName>
</protein>
<dbReference type="GO" id="GO:0006351">
    <property type="term" value="P:DNA-templated transcription"/>
    <property type="evidence" value="ECO:0007669"/>
    <property type="project" value="InterPro"/>
</dbReference>
<keyword evidence="7" id="KW-1185">Reference proteome</keyword>
<name>A0A6J1DBN9_MOMCH</name>
<keyword evidence="5" id="KW-0539">Nucleus</keyword>
<evidence type="ECO:0000256" key="2">
    <source>
        <dbReference type="ARBA" id="ARBA00009430"/>
    </source>
</evidence>
<reference evidence="8" key="1">
    <citation type="submission" date="2025-08" db="UniProtKB">
        <authorList>
            <consortium name="RefSeq"/>
        </authorList>
    </citation>
    <scope>IDENTIFICATION</scope>
    <source>
        <strain evidence="8">OHB3-1</strain>
    </source>
</reference>
<organism evidence="7 8">
    <name type="scientific">Momordica charantia</name>
    <name type="common">Bitter gourd</name>
    <name type="synonym">Balsam pear</name>
    <dbReference type="NCBI Taxonomy" id="3673"/>
    <lineage>
        <taxon>Eukaryota</taxon>
        <taxon>Viridiplantae</taxon>
        <taxon>Streptophyta</taxon>
        <taxon>Embryophyta</taxon>
        <taxon>Tracheophyta</taxon>
        <taxon>Spermatophyta</taxon>
        <taxon>Magnoliopsida</taxon>
        <taxon>eudicotyledons</taxon>
        <taxon>Gunneridae</taxon>
        <taxon>Pentapetalae</taxon>
        <taxon>rosids</taxon>
        <taxon>fabids</taxon>
        <taxon>Cucurbitales</taxon>
        <taxon>Cucurbitaceae</taxon>
        <taxon>Momordiceae</taxon>
        <taxon>Momordica</taxon>
    </lineage>
</organism>
<gene>
    <name evidence="8" type="primary">LOC111019522</name>
</gene>
<keyword evidence="3 8" id="KW-0240">DNA-directed RNA polymerase</keyword>
<feature type="compositionally biased region" description="Basic residues" evidence="6">
    <location>
        <begin position="27"/>
        <end position="39"/>
    </location>
</feature>
<evidence type="ECO:0000256" key="6">
    <source>
        <dbReference type="SAM" id="MobiDB-lite"/>
    </source>
</evidence>
<feature type="region of interest" description="Disordered" evidence="6">
    <location>
        <begin position="1"/>
        <end position="47"/>
    </location>
</feature>
<dbReference type="KEGG" id="mcha:111019522"/>
<evidence type="ECO:0000313" key="7">
    <source>
        <dbReference type="Proteomes" id="UP000504603"/>
    </source>
</evidence>
<accession>A0A6J1DBN9</accession>
<evidence type="ECO:0000313" key="8">
    <source>
        <dbReference type="RefSeq" id="XP_022151610.1"/>
    </source>
</evidence>
<dbReference type="GeneID" id="111019522"/>
<evidence type="ECO:0000256" key="5">
    <source>
        <dbReference type="ARBA" id="ARBA00023242"/>
    </source>
</evidence>
<evidence type="ECO:0000256" key="4">
    <source>
        <dbReference type="ARBA" id="ARBA00023163"/>
    </source>
</evidence>
<evidence type="ECO:0000256" key="1">
    <source>
        <dbReference type="ARBA" id="ARBA00004604"/>
    </source>
</evidence>
<comment type="similarity">
    <text evidence="2">Belongs to the eukaryotic RPA49/POLR1E RNA polymerase subunit family.</text>
</comment>
<dbReference type="PANTHER" id="PTHR14440">
    <property type="entry name" value="DNA-DIRECTED RNA POLYMERASE I SUBUNIT RPA49"/>
    <property type="match status" value="1"/>
</dbReference>
<comment type="subcellular location">
    <subcellularLocation>
        <location evidence="1">Nucleus</location>
        <location evidence="1">Nucleolus</location>
    </subcellularLocation>
</comment>
<feature type="compositionally biased region" description="Basic and acidic residues" evidence="6">
    <location>
        <begin position="1"/>
        <end position="17"/>
    </location>
</feature>
<dbReference type="GO" id="GO:0000428">
    <property type="term" value="C:DNA-directed RNA polymerase complex"/>
    <property type="evidence" value="ECO:0007669"/>
    <property type="project" value="UniProtKB-KW"/>
</dbReference>
<dbReference type="OrthoDB" id="532500at2759"/>
<dbReference type="InterPro" id="IPR009668">
    <property type="entry name" value="RNA_pol-assoc_fac_A49-like"/>
</dbReference>
<proteinExistence type="inferred from homology"/>
<dbReference type="GO" id="GO:0003677">
    <property type="term" value="F:DNA binding"/>
    <property type="evidence" value="ECO:0007669"/>
    <property type="project" value="InterPro"/>
</dbReference>
<dbReference type="GO" id="GO:0005730">
    <property type="term" value="C:nucleolus"/>
    <property type="evidence" value="ECO:0007669"/>
    <property type="project" value="UniProtKB-SubCell"/>
</dbReference>
<dbReference type="Pfam" id="PF06870">
    <property type="entry name" value="RNA_pol_I_A49"/>
    <property type="match status" value="1"/>
</dbReference>
<dbReference type="RefSeq" id="XP_022151610.1">
    <property type="nucleotide sequence ID" value="XM_022295918.1"/>
</dbReference>